<dbReference type="PANTHER" id="PTHR35092">
    <property type="entry name" value="CHLORINASE MJ1651"/>
    <property type="match status" value="1"/>
</dbReference>
<proteinExistence type="inferred from homology"/>
<dbReference type="Gene3D" id="3.40.50.10790">
    <property type="entry name" value="S-adenosyl-l-methionine hydroxide adenosyltransferase, N-terminal"/>
    <property type="match status" value="1"/>
</dbReference>
<accession>A0ABP8ISI9</accession>
<evidence type="ECO:0000256" key="2">
    <source>
        <dbReference type="ARBA" id="ARBA00024035"/>
    </source>
</evidence>
<dbReference type="InterPro" id="IPR002747">
    <property type="entry name" value="SAM_OH_AdoTrfase"/>
</dbReference>
<sequence length="274" mass="29650">MRSVQANEQYYEKLQNAGMGLITLLTDFGYRDHYVAALKARLLQLAPALTVVDISHAVEPFDIAHAVYVLNSVFRDFPAGSVHVVGVNDHGAGASSAWHAARYQDHFFVTADNGLLALLCDGAPEELVALPAADTPSPTRDVLLPAAVALAQGAALPELGPVVQEFHRLNNRQVRLQDDRITGHVAHIDHYGNLITNISRSAVEVVGRGRPLTVHFGREVVRELLPHFSAAEPGEAVTVFNSQDCLCLGICQGNAAELLGLHFDSQVDVRFPVD</sequence>
<comment type="caution">
    <text evidence="5">The sequence shown here is derived from an EMBL/GenBank/DDBJ whole genome shotgun (WGS) entry which is preliminary data.</text>
</comment>
<dbReference type="PANTHER" id="PTHR35092:SF1">
    <property type="entry name" value="CHLORINASE MJ1651"/>
    <property type="match status" value="1"/>
</dbReference>
<evidence type="ECO:0000313" key="6">
    <source>
        <dbReference type="Proteomes" id="UP001501153"/>
    </source>
</evidence>
<name>A0ABP8ISI9_9BACT</name>
<dbReference type="InterPro" id="IPR023227">
    <property type="entry name" value="SAM_OH_AdoTrfase_C_sf"/>
</dbReference>
<evidence type="ECO:0000259" key="4">
    <source>
        <dbReference type="Pfam" id="PF20257"/>
    </source>
</evidence>
<dbReference type="SUPFAM" id="SSF101852">
    <property type="entry name" value="Bacterial fluorinating enzyme, C-terminal domain"/>
    <property type="match status" value="1"/>
</dbReference>
<gene>
    <name evidence="5" type="ORF">GCM10023185_42220</name>
</gene>
<dbReference type="PIRSF" id="PIRSF006779">
    <property type="entry name" value="UCP006779"/>
    <property type="match status" value="1"/>
</dbReference>
<protein>
    <submittedName>
        <fullName evidence="5">SAM-dependent chlorinase/fluorinase</fullName>
    </submittedName>
</protein>
<comment type="similarity">
    <text evidence="2">Belongs to the SAM hydrolase / SAM-dependent halogenase family.</text>
</comment>
<dbReference type="InterPro" id="IPR046470">
    <property type="entry name" value="SAM_HAT_C"/>
</dbReference>
<dbReference type="InterPro" id="IPR023228">
    <property type="entry name" value="SAM_OH_AdoTrfase_N_sf"/>
</dbReference>
<dbReference type="Proteomes" id="UP001501153">
    <property type="component" value="Unassembled WGS sequence"/>
</dbReference>
<keyword evidence="6" id="KW-1185">Reference proteome</keyword>
<feature type="domain" description="S-adenosyl-l-methionine hydroxide adenosyltransferase C-terminal" evidence="4">
    <location>
        <begin position="183"/>
        <end position="267"/>
    </location>
</feature>
<evidence type="ECO:0000313" key="5">
    <source>
        <dbReference type="EMBL" id="GAA4368989.1"/>
    </source>
</evidence>
<keyword evidence="1" id="KW-0949">S-adenosyl-L-methionine</keyword>
<organism evidence="5 6">
    <name type="scientific">Hymenobacter saemangeumensis</name>
    <dbReference type="NCBI Taxonomy" id="1084522"/>
    <lineage>
        <taxon>Bacteria</taxon>
        <taxon>Pseudomonadati</taxon>
        <taxon>Bacteroidota</taxon>
        <taxon>Cytophagia</taxon>
        <taxon>Cytophagales</taxon>
        <taxon>Hymenobacteraceae</taxon>
        <taxon>Hymenobacter</taxon>
    </lineage>
</organism>
<dbReference type="Pfam" id="PF20257">
    <property type="entry name" value="SAM_HAT_C"/>
    <property type="match status" value="1"/>
</dbReference>
<dbReference type="Pfam" id="PF01887">
    <property type="entry name" value="SAM_HAT_N"/>
    <property type="match status" value="1"/>
</dbReference>
<dbReference type="InterPro" id="IPR046469">
    <property type="entry name" value="SAM_HAT_N"/>
</dbReference>
<dbReference type="Gene3D" id="2.40.30.90">
    <property type="entry name" value="Bacterial fluorinating enzyme like"/>
    <property type="match status" value="1"/>
</dbReference>
<feature type="domain" description="S-adenosyl-l-methionine hydroxide adenosyltransferase N-terminal" evidence="3">
    <location>
        <begin position="22"/>
        <end position="160"/>
    </location>
</feature>
<dbReference type="SUPFAM" id="SSF102522">
    <property type="entry name" value="Bacterial fluorinating enzyme, N-terminal domain"/>
    <property type="match status" value="1"/>
</dbReference>
<reference evidence="6" key="1">
    <citation type="journal article" date="2019" name="Int. J. Syst. Evol. Microbiol.">
        <title>The Global Catalogue of Microorganisms (GCM) 10K type strain sequencing project: providing services to taxonomists for standard genome sequencing and annotation.</title>
        <authorList>
            <consortium name="The Broad Institute Genomics Platform"/>
            <consortium name="The Broad Institute Genome Sequencing Center for Infectious Disease"/>
            <person name="Wu L."/>
            <person name="Ma J."/>
        </authorList>
    </citation>
    <scope>NUCLEOTIDE SEQUENCE [LARGE SCALE GENOMIC DNA]</scope>
    <source>
        <strain evidence="6">JCM 17923</strain>
    </source>
</reference>
<dbReference type="EMBL" id="BAABGZ010000080">
    <property type="protein sequence ID" value="GAA4368989.1"/>
    <property type="molecule type" value="Genomic_DNA"/>
</dbReference>
<evidence type="ECO:0000259" key="3">
    <source>
        <dbReference type="Pfam" id="PF01887"/>
    </source>
</evidence>
<evidence type="ECO:0000256" key="1">
    <source>
        <dbReference type="ARBA" id="ARBA00022691"/>
    </source>
</evidence>